<proteinExistence type="predicted"/>
<sequence>MYIPTKSTQSTPISSMDTDGGCTSEDYPVQYLIDGELGGSKGTSANHSTVVAVLVLDGRMSEMVYDGPMAKMVYDRPMARIYKREIGFLLGYRLEFNYTVVKMTTFQEAAVGAQLGKFGKGFRVETRLYTRSSSSQSSSDCVSVSELSPCFSLASLGTSPSGDESVIELTVSYCVHLCLTCVLGPNGRFLPTITMASTTSRTSTPLSTLPSLSSSPTSVTLTLASTVQEGNSGASTPVYPPPPPSTPLIPNILPHETAVQPRAQPKRYLMTSGQEDEFKINYFETWLKSGSAAEQWFKDLEVAKKATWAGLCVAFKEQWPEWPTAQKTTAEKQAELEGEKITEAELGTKVKVNGTEMYAHVAWANKVEKLAKAVPDNNNLLVVSCRRQLPPTLKVLRSVPSDHWILRRRKNDKTSRHDSRENYTLGQAFRNFSVGPIPQPRFQPAPAATQATTQPYRGPQRTDAEKLVIIGHIPPPQPDTPAGWAAYEAELATWNCISYGRPANESRPCPLTPGTSPVASGKCFGCGHTGHPGAACTSNRRIPDAERAWCQKANSIRTGASRANNYNVNLVDEDDVFLTRDEYEAAIISRYLASQNQGNGEGPSAS</sequence>
<evidence type="ECO:0000313" key="2">
    <source>
        <dbReference type="Proteomes" id="UP000001194"/>
    </source>
</evidence>
<keyword evidence="2" id="KW-1185">Reference proteome</keyword>
<organism evidence="2">
    <name type="scientific">Laccaria bicolor (strain S238N-H82 / ATCC MYA-4686)</name>
    <name type="common">Bicoloured deceiver</name>
    <name type="synonym">Laccaria laccata var. bicolor</name>
    <dbReference type="NCBI Taxonomy" id="486041"/>
    <lineage>
        <taxon>Eukaryota</taxon>
        <taxon>Fungi</taxon>
        <taxon>Dikarya</taxon>
        <taxon>Basidiomycota</taxon>
        <taxon>Agaricomycotina</taxon>
        <taxon>Agaricomycetes</taxon>
        <taxon>Agaricomycetidae</taxon>
        <taxon>Agaricales</taxon>
        <taxon>Agaricineae</taxon>
        <taxon>Hydnangiaceae</taxon>
        <taxon>Laccaria</taxon>
    </lineage>
</organism>
<name>B0E3X9_LACBS</name>
<dbReference type="HOGENOM" id="CLU_450602_0_0_1"/>
<accession>B0E3X9</accession>
<dbReference type="EMBL" id="DS547279">
    <property type="protein sequence ID" value="EDQ98451.1"/>
    <property type="molecule type" value="Genomic_DNA"/>
</dbReference>
<evidence type="ECO:0000313" key="1">
    <source>
        <dbReference type="EMBL" id="EDQ98451.1"/>
    </source>
</evidence>
<dbReference type="RefSeq" id="XP_001890897.1">
    <property type="nucleotide sequence ID" value="XM_001890862.1"/>
</dbReference>
<dbReference type="InParanoid" id="B0E3X9"/>
<dbReference type="AlphaFoldDB" id="B0E3X9"/>
<dbReference type="Proteomes" id="UP000001194">
    <property type="component" value="Unassembled WGS sequence"/>
</dbReference>
<dbReference type="GeneID" id="6086554"/>
<protein>
    <submittedName>
        <fullName evidence="1">Predicted protein</fullName>
    </submittedName>
</protein>
<reference evidence="1 2" key="1">
    <citation type="journal article" date="2008" name="Nature">
        <title>The genome of Laccaria bicolor provides insights into mycorrhizal symbiosis.</title>
        <authorList>
            <person name="Martin F."/>
            <person name="Aerts A."/>
            <person name="Ahren D."/>
            <person name="Brun A."/>
            <person name="Danchin E.G.J."/>
            <person name="Duchaussoy F."/>
            <person name="Gibon J."/>
            <person name="Kohler A."/>
            <person name="Lindquist E."/>
            <person name="Pereda V."/>
            <person name="Salamov A."/>
            <person name="Shapiro H.J."/>
            <person name="Wuyts J."/>
            <person name="Blaudez D."/>
            <person name="Buee M."/>
            <person name="Brokstein P."/>
            <person name="Canbaeck B."/>
            <person name="Cohen D."/>
            <person name="Courty P.E."/>
            <person name="Coutinho P.M."/>
            <person name="Delaruelle C."/>
            <person name="Detter J.C."/>
            <person name="Deveau A."/>
            <person name="DiFazio S."/>
            <person name="Duplessis S."/>
            <person name="Fraissinet-Tachet L."/>
            <person name="Lucic E."/>
            <person name="Frey-Klett P."/>
            <person name="Fourrey C."/>
            <person name="Feussner I."/>
            <person name="Gay G."/>
            <person name="Grimwood J."/>
            <person name="Hoegger P.J."/>
            <person name="Jain P."/>
            <person name="Kilaru S."/>
            <person name="Labbe J."/>
            <person name="Lin Y.C."/>
            <person name="Legue V."/>
            <person name="Le Tacon F."/>
            <person name="Marmeisse R."/>
            <person name="Melayah D."/>
            <person name="Montanini B."/>
            <person name="Muratet M."/>
            <person name="Nehls U."/>
            <person name="Niculita-Hirzel H."/>
            <person name="Oudot-Le Secq M.P."/>
            <person name="Peter M."/>
            <person name="Quesneville H."/>
            <person name="Rajashekar B."/>
            <person name="Reich M."/>
            <person name="Rouhier N."/>
            <person name="Schmutz J."/>
            <person name="Yin T."/>
            <person name="Chalot M."/>
            <person name="Henrissat B."/>
            <person name="Kuees U."/>
            <person name="Lucas S."/>
            <person name="Van de Peer Y."/>
            <person name="Podila G.K."/>
            <person name="Polle A."/>
            <person name="Pukkila P.J."/>
            <person name="Richardson P.M."/>
            <person name="Rouze P."/>
            <person name="Sanders I.R."/>
            <person name="Stajich J.E."/>
            <person name="Tunlid A."/>
            <person name="Tuskan G."/>
            <person name="Grigoriev I.V."/>
        </authorList>
    </citation>
    <scope>NUCLEOTIDE SEQUENCE [LARGE SCALE GENOMIC DNA]</scope>
    <source>
        <strain evidence="2">S238N-H82 / ATCC MYA-4686</strain>
    </source>
</reference>
<gene>
    <name evidence="1" type="ORF">LACBIDRAFT_335953</name>
</gene>
<dbReference type="KEGG" id="lbc:LACBIDRAFT_335953"/>
<dbReference type="OrthoDB" id="3260975at2759"/>